<name>A0A317MXB3_9GAMM</name>
<dbReference type="Proteomes" id="UP000246569">
    <property type="component" value="Unassembled WGS sequence"/>
</dbReference>
<comment type="caution">
    <text evidence="5">The sequence shown here is derived from an EMBL/GenBank/DDBJ whole genome shotgun (WGS) entry which is preliminary data.</text>
</comment>
<dbReference type="PANTHER" id="PTHR10434:SF11">
    <property type="entry name" value="1-ACYL-SN-GLYCEROL-3-PHOSPHATE ACYLTRANSFERASE"/>
    <property type="match status" value="1"/>
</dbReference>
<dbReference type="GO" id="GO:0006654">
    <property type="term" value="P:phosphatidic acid biosynthetic process"/>
    <property type="evidence" value="ECO:0007669"/>
    <property type="project" value="TreeGrafter"/>
</dbReference>
<accession>A0A317MXB3</accession>
<evidence type="ECO:0000313" key="5">
    <source>
        <dbReference type="EMBL" id="PWV63451.1"/>
    </source>
</evidence>
<dbReference type="SMART" id="SM00563">
    <property type="entry name" value="PlsC"/>
    <property type="match status" value="1"/>
</dbReference>
<evidence type="ECO:0000259" key="4">
    <source>
        <dbReference type="SMART" id="SM00563"/>
    </source>
</evidence>
<keyword evidence="3 5" id="KW-0012">Acyltransferase</keyword>
<dbReference type="SUPFAM" id="SSF69593">
    <property type="entry name" value="Glycerol-3-phosphate (1)-acyltransferase"/>
    <property type="match status" value="1"/>
</dbReference>
<evidence type="ECO:0000256" key="2">
    <source>
        <dbReference type="ARBA" id="ARBA00022679"/>
    </source>
</evidence>
<evidence type="ECO:0000256" key="3">
    <source>
        <dbReference type="ARBA" id="ARBA00023315"/>
    </source>
</evidence>
<dbReference type="RefSeq" id="WP_110017936.1">
    <property type="nucleotide sequence ID" value="NZ_QGTJ01000003.1"/>
</dbReference>
<organism evidence="5 6">
    <name type="scientific">Plasticicumulans acidivorans</name>
    <dbReference type="NCBI Taxonomy" id="886464"/>
    <lineage>
        <taxon>Bacteria</taxon>
        <taxon>Pseudomonadati</taxon>
        <taxon>Pseudomonadota</taxon>
        <taxon>Gammaproteobacteria</taxon>
        <taxon>Candidatus Competibacteraceae</taxon>
        <taxon>Plasticicumulans</taxon>
    </lineage>
</organism>
<keyword evidence="2 5" id="KW-0808">Transferase</keyword>
<dbReference type="CDD" id="cd07989">
    <property type="entry name" value="LPLAT_AGPAT-like"/>
    <property type="match status" value="1"/>
</dbReference>
<dbReference type="AlphaFoldDB" id="A0A317MXB3"/>
<sequence>MSGWRVECAAALLVGVCRVLTGVRALWRDVAPQAGPRVYFANHASHLDGLVIWAALPGPLRQHTHPVAARDYWDASPLRHWLAGEVFGALLIERNGETRDRQTVLEPLLAMLDAGEALILFPEGTRGDGSAIQPFKSGLYHLARQRPEVELVPVYLENLNRVLPKGTVLPVPLLCAARFGAPLRLEDGELRADFLTRARAAVEALAQ</sequence>
<evidence type="ECO:0000313" key="6">
    <source>
        <dbReference type="Proteomes" id="UP000246569"/>
    </source>
</evidence>
<dbReference type="Pfam" id="PF01553">
    <property type="entry name" value="Acyltransferase"/>
    <property type="match status" value="1"/>
</dbReference>
<dbReference type="GO" id="GO:0003841">
    <property type="term" value="F:1-acylglycerol-3-phosphate O-acyltransferase activity"/>
    <property type="evidence" value="ECO:0007669"/>
    <property type="project" value="TreeGrafter"/>
</dbReference>
<gene>
    <name evidence="5" type="ORF">C7443_103380</name>
</gene>
<dbReference type="PANTHER" id="PTHR10434">
    <property type="entry name" value="1-ACYL-SN-GLYCEROL-3-PHOSPHATE ACYLTRANSFERASE"/>
    <property type="match status" value="1"/>
</dbReference>
<evidence type="ECO:0000256" key="1">
    <source>
        <dbReference type="ARBA" id="ARBA00005189"/>
    </source>
</evidence>
<comment type="pathway">
    <text evidence="1">Lipid metabolism.</text>
</comment>
<reference evidence="5 6" key="1">
    <citation type="submission" date="2018-05" db="EMBL/GenBank/DDBJ databases">
        <title>Genomic Encyclopedia of Type Strains, Phase IV (KMG-IV): sequencing the most valuable type-strain genomes for metagenomic binning, comparative biology and taxonomic classification.</title>
        <authorList>
            <person name="Goeker M."/>
        </authorList>
    </citation>
    <scope>NUCLEOTIDE SEQUENCE [LARGE SCALE GENOMIC DNA]</scope>
    <source>
        <strain evidence="5 6">DSM 23606</strain>
    </source>
</reference>
<protein>
    <submittedName>
        <fullName evidence="5">1-acyl-sn-glycerol-3-phosphate acyltransferase</fullName>
    </submittedName>
</protein>
<dbReference type="EMBL" id="QGTJ01000003">
    <property type="protein sequence ID" value="PWV63451.1"/>
    <property type="molecule type" value="Genomic_DNA"/>
</dbReference>
<keyword evidence="6" id="KW-1185">Reference proteome</keyword>
<dbReference type="InterPro" id="IPR002123">
    <property type="entry name" value="Plipid/glycerol_acylTrfase"/>
</dbReference>
<dbReference type="OrthoDB" id="9808424at2"/>
<proteinExistence type="predicted"/>
<feature type="domain" description="Phospholipid/glycerol acyltransferase" evidence="4">
    <location>
        <begin position="37"/>
        <end position="159"/>
    </location>
</feature>